<evidence type="ECO:0000313" key="6">
    <source>
        <dbReference type="EMBL" id="ORW71123.1"/>
    </source>
</evidence>
<dbReference type="GO" id="GO:0004315">
    <property type="term" value="F:3-oxoacyl-[acyl-carrier-protein] synthase activity"/>
    <property type="evidence" value="ECO:0007669"/>
    <property type="project" value="InterPro"/>
</dbReference>
<keyword evidence="4" id="KW-0511">Multifunctional enzyme</keyword>
<dbReference type="Gene3D" id="3.30.70.3290">
    <property type="match status" value="1"/>
</dbReference>
<dbReference type="InterPro" id="IPR016035">
    <property type="entry name" value="Acyl_Trfase/lysoPLipase"/>
</dbReference>
<accession>A0AAJ3NQZ8</accession>
<dbReference type="AlphaFoldDB" id="A0AAJ3NQZ8"/>
<dbReference type="Gene3D" id="3.40.47.10">
    <property type="match status" value="1"/>
</dbReference>
<dbReference type="InterPro" id="IPR009081">
    <property type="entry name" value="PP-bd_ACP"/>
</dbReference>
<dbReference type="PROSITE" id="PS52004">
    <property type="entry name" value="KS3_2"/>
    <property type="match status" value="1"/>
</dbReference>
<reference evidence="6 7" key="1">
    <citation type="submission" date="2016-01" db="EMBL/GenBank/DDBJ databases">
        <title>The new phylogeny of the genus Mycobacterium.</title>
        <authorList>
            <person name="Tarcisio F."/>
            <person name="Conor M."/>
            <person name="Antonella G."/>
            <person name="Elisabetta G."/>
            <person name="Giulia F.S."/>
            <person name="Sara T."/>
            <person name="Anna F."/>
            <person name="Clotilde B."/>
            <person name="Roberto B."/>
            <person name="Veronica D.S."/>
            <person name="Fabio R."/>
            <person name="Monica P."/>
            <person name="Olivier J."/>
            <person name="Enrico T."/>
            <person name="Nicola S."/>
        </authorList>
    </citation>
    <scope>NUCLEOTIDE SEQUENCE [LARGE SCALE GENOMIC DNA]</scope>
    <source>
        <strain evidence="6 7">DSM 44616</strain>
    </source>
</reference>
<keyword evidence="1" id="KW-0596">Phosphopantetheine</keyword>
<dbReference type="Gene3D" id="1.10.1200.10">
    <property type="entry name" value="ACP-like"/>
    <property type="match status" value="1"/>
</dbReference>
<dbReference type="Gene3D" id="3.40.366.10">
    <property type="entry name" value="Malonyl-Coenzyme A Acyl Carrier Protein, domain 2"/>
    <property type="match status" value="1"/>
</dbReference>
<gene>
    <name evidence="6" type="ORF">AWC23_00995</name>
</gene>
<keyword evidence="3" id="KW-0808">Transferase</keyword>
<dbReference type="PANTHER" id="PTHR43775">
    <property type="entry name" value="FATTY ACID SYNTHASE"/>
    <property type="match status" value="1"/>
</dbReference>
<dbReference type="InterPro" id="IPR006162">
    <property type="entry name" value="Ppantetheine_attach_site"/>
</dbReference>
<feature type="domain" description="Ketosynthase family 3 (KS3)" evidence="5">
    <location>
        <begin position="1"/>
        <end position="420"/>
    </location>
</feature>
<dbReference type="Pfam" id="PF00109">
    <property type="entry name" value="ketoacyl-synt"/>
    <property type="match status" value="1"/>
</dbReference>
<dbReference type="InterPro" id="IPR001227">
    <property type="entry name" value="Ac_transferase_dom_sf"/>
</dbReference>
<evidence type="ECO:0000256" key="1">
    <source>
        <dbReference type="ARBA" id="ARBA00022450"/>
    </source>
</evidence>
<dbReference type="EMBL" id="LQPR01000034">
    <property type="protein sequence ID" value="ORW71123.1"/>
    <property type="molecule type" value="Genomic_DNA"/>
</dbReference>
<dbReference type="RefSeq" id="WP_085256160.1">
    <property type="nucleotide sequence ID" value="NZ_AP022573.1"/>
</dbReference>
<dbReference type="GO" id="GO:0006633">
    <property type="term" value="P:fatty acid biosynthetic process"/>
    <property type="evidence" value="ECO:0007669"/>
    <property type="project" value="InterPro"/>
</dbReference>
<evidence type="ECO:0000313" key="7">
    <source>
        <dbReference type="Proteomes" id="UP000193387"/>
    </source>
</evidence>
<dbReference type="InterPro" id="IPR016036">
    <property type="entry name" value="Malonyl_transacylase_ACP-bd"/>
</dbReference>
<organism evidence="6 7">
    <name type="scientific">Mycobacterium saskatchewanense</name>
    <dbReference type="NCBI Taxonomy" id="220927"/>
    <lineage>
        <taxon>Bacteria</taxon>
        <taxon>Bacillati</taxon>
        <taxon>Actinomycetota</taxon>
        <taxon>Actinomycetes</taxon>
        <taxon>Mycobacteriales</taxon>
        <taxon>Mycobacteriaceae</taxon>
        <taxon>Mycobacterium</taxon>
        <taxon>Mycobacterium simiae complex</taxon>
    </lineage>
</organism>
<evidence type="ECO:0000256" key="3">
    <source>
        <dbReference type="ARBA" id="ARBA00022679"/>
    </source>
</evidence>
<sequence length="981" mass="103436">MIPIAVVGIDCRFPAAPDKDAFWQLMLDATVTDTEVPAQRWNVDAYYDRGGAPGTMNTRRGHFIGNVDAFDNQFFGVAPIEAAALDPQQRLLLETSWRALEDGGIDPRSLAGTQTGVFVGIMSSEWSSLQLNDFAGVTPFRGTGSGYFMAANRISYHLGLTGPSMAIDSACSSSLTAVHHGCAALRSGEADLVIAAGANLILTPSLSIFYTQAGLSAPDGRCKPFGQHADGIGRGEGVGAVVLRRLDDALAAGQPIYAIVKSSVVNHDGRSNGITAPNRHTQVALMRRALELAEIDAASVDFVEAHGTGTVIGDAIEARALGEVHHARRANPCLLGSVKGNIGHTEGSAGIASFIKACLALQHRTLPPTTYGGEDHRGLRLDELGLQLADRARALPTEGAIGAISSFGLGGSNAHVVVESAPAPAAPVTGRYGVLTISASSPKSLLRNIAAVTPALDSLEPDHVASWCRSTNVVKRSNRHRIAVHGDRDSLLKCLRQFTAGARPDLASSAPARKTPASFGLLFSGQGTQYPGMTLPLYEANPVYRSILDAAAAAVNQHLRADVLGALFGSQSSLADASLAQPALFIVSYALASTLRESGIEIAFGIGHSLGEITAACLAGVLTLEDATRLVAVRGRMMESLPHDGAMLSAELSLAEAEAVLEAESACAVAAVNGEHALTISGPIDAVERTHTLIRQQGRKAVRLNVSQAFHSPSMSPIVEDFRRELQGLEPGDAEFPIFSTVLGRQVVGQEMNADYWAEQILAPVRFSDAVRAALSWTVPAYFAEAGPRSVLLSLARQSEMASEARMLALCSGPDSGGTELLEVAAATMRDGYSPDLDALCGRSTDFAFRLPPYVFDDSNRFWLDRPTVHGEHMSNTQTTDESANGAPASCSPTGDVVTAGIVDMIADVGGYPSGTLDLSKRLVEDLGYDSLLQLRLLERLRTQYPPLSDVNVVEVLPSIGSVGDLVGFITQRLSLSGETG</sequence>
<keyword evidence="7" id="KW-1185">Reference proteome</keyword>
<dbReference type="InterPro" id="IPR016039">
    <property type="entry name" value="Thiolase-like"/>
</dbReference>
<dbReference type="SUPFAM" id="SSF47336">
    <property type="entry name" value="ACP-like"/>
    <property type="match status" value="1"/>
</dbReference>
<dbReference type="InterPro" id="IPR050091">
    <property type="entry name" value="PKS_NRPS_Biosynth_Enz"/>
</dbReference>
<evidence type="ECO:0000259" key="5">
    <source>
        <dbReference type="PROSITE" id="PS52004"/>
    </source>
</evidence>
<dbReference type="InterPro" id="IPR014030">
    <property type="entry name" value="Ketoacyl_synth_N"/>
</dbReference>
<dbReference type="Proteomes" id="UP000193387">
    <property type="component" value="Unassembled WGS sequence"/>
</dbReference>
<dbReference type="InterPro" id="IPR014031">
    <property type="entry name" value="Ketoacyl_synth_C"/>
</dbReference>
<dbReference type="Pfam" id="PF00550">
    <property type="entry name" value="PP-binding"/>
    <property type="match status" value="1"/>
</dbReference>
<evidence type="ECO:0000256" key="4">
    <source>
        <dbReference type="ARBA" id="ARBA00023268"/>
    </source>
</evidence>
<comment type="caution">
    <text evidence="6">The sequence shown here is derived from an EMBL/GenBank/DDBJ whole genome shotgun (WGS) entry which is preliminary data.</text>
</comment>
<dbReference type="PROSITE" id="PS00606">
    <property type="entry name" value="KS3_1"/>
    <property type="match status" value="1"/>
</dbReference>
<dbReference type="InterPro" id="IPR018201">
    <property type="entry name" value="Ketoacyl_synth_AS"/>
</dbReference>
<dbReference type="CDD" id="cd00833">
    <property type="entry name" value="PKS"/>
    <property type="match status" value="1"/>
</dbReference>
<dbReference type="InterPro" id="IPR020841">
    <property type="entry name" value="PKS_Beta-ketoAc_synthase_dom"/>
</dbReference>
<evidence type="ECO:0000256" key="2">
    <source>
        <dbReference type="ARBA" id="ARBA00022553"/>
    </source>
</evidence>
<dbReference type="SUPFAM" id="SSF55048">
    <property type="entry name" value="Probable ACP-binding domain of malonyl-CoA ACP transacylase"/>
    <property type="match status" value="1"/>
</dbReference>
<name>A0AAJ3NQZ8_9MYCO</name>
<dbReference type="PROSITE" id="PS00012">
    <property type="entry name" value="PHOSPHOPANTETHEINE"/>
    <property type="match status" value="1"/>
</dbReference>
<dbReference type="SMART" id="SM00827">
    <property type="entry name" value="PKS_AT"/>
    <property type="match status" value="1"/>
</dbReference>
<dbReference type="SUPFAM" id="SSF52151">
    <property type="entry name" value="FabD/lysophospholipase-like"/>
    <property type="match status" value="1"/>
</dbReference>
<dbReference type="SMART" id="SM00825">
    <property type="entry name" value="PKS_KS"/>
    <property type="match status" value="1"/>
</dbReference>
<keyword evidence="2" id="KW-0597">Phosphoprotein</keyword>
<protein>
    <submittedName>
        <fullName evidence="6">Polyketide synthase</fullName>
    </submittedName>
</protein>
<dbReference type="SUPFAM" id="SSF53901">
    <property type="entry name" value="Thiolase-like"/>
    <property type="match status" value="1"/>
</dbReference>
<dbReference type="InterPro" id="IPR014043">
    <property type="entry name" value="Acyl_transferase_dom"/>
</dbReference>
<dbReference type="Pfam" id="PF00698">
    <property type="entry name" value="Acyl_transf_1"/>
    <property type="match status" value="1"/>
</dbReference>
<proteinExistence type="predicted"/>
<dbReference type="GO" id="GO:0004312">
    <property type="term" value="F:fatty acid synthase activity"/>
    <property type="evidence" value="ECO:0007669"/>
    <property type="project" value="TreeGrafter"/>
</dbReference>
<dbReference type="PANTHER" id="PTHR43775:SF37">
    <property type="entry name" value="SI:DKEY-61P9.11"/>
    <property type="match status" value="1"/>
</dbReference>
<dbReference type="Pfam" id="PF02801">
    <property type="entry name" value="Ketoacyl-synt_C"/>
    <property type="match status" value="1"/>
</dbReference>
<dbReference type="InterPro" id="IPR036736">
    <property type="entry name" value="ACP-like_sf"/>
</dbReference>